<gene>
    <name evidence="1" type="ORF">SAMN05216352_106144</name>
</gene>
<evidence type="ECO:0000313" key="1">
    <source>
        <dbReference type="EMBL" id="SDI28874.1"/>
    </source>
</evidence>
<keyword evidence="2" id="KW-1185">Reference proteome</keyword>
<name>A0A1G8JC71_9BACI</name>
<dbReference type="EMBL" id="FNDU01000006">
    <property type="protein sequence ID" value="SDI28874.1"/>
    <property type="molecule type" value="Genomic_DNA"/>
</dbReference>
<organism evidence="1 2">
    <name type="scientific">Alteribacillus bidgolensis</name>
    <dbReference type="NCBI Taxonomy" id="930129"/>
    <lineage>
        <taxon>Bacteria</taxon>
        <taxon>Bacillati</taxon>
        <taxon>Bacillota</taxon>
        <taxon>Bacilli</taxon>
        <taxon>Bacillales</taxon>
        <taxon>Bacillaceae</taxon>
        <taxon>Alteribacillus</taxon>
    </lineage>
</organism>
<sequence length="129" mass="14982">MESGNFTLNELYKSANDMCLKHWGVEYSDQIELVHTNWSVQNAVFIYDRGTGERIIRMSTKRNAIRSKEGVLQSLLHELVHWRLHLQGLPCRDEDPEFIEECINVGANISLAKKAQLAFEQFMLERKTT</sequence>
<evidence type="ECO:0000313" key="2">
    <source>
        <dbReference type="Proteomes" id="UP000199017"/>
    </source>
</evidence>
<dbReference type="RefSeq" id="WP_245917803.1">
    <property type="nucleotide sequence ID" value="NZ_FNDU01000006.1"/>
</dbReference>
<dbReference type="AlphaFoldDB" id="A0A1G8JC71"/>
<accession>A0A1G8JC71</accession>
<proteinExistence type="predicted"/>
<reference evidence="1 2" key="1">
    <citation type="submission" date="2016-10" db="EMBL/GenBank/DDBJ databases">
        <authorList>
            <person name="de Groot N.N."/>
        </authorList>
    </citation>
    <scope>NUCLEOTIDE SEQUENCE [LARGE SCALE GENOMIC DNA]</scope>
    <source>
        <strain evidence="2">P4B,CCM 7963,CECT 7998,DSM 25260,IBRC-M 10614,KCTC 13821</strain>
    </source>
</reference>
<dbReference type="STRING" id="930129.SAMN05216352_106144"/>
<dbReference type="Proteomes" id="UP000199017">
    <property type="component" value="Unassembled WGS sequence"/>
</dbReference>
<protein>
    <submittedName>
        <fullName evidence="1">SprT-like protein</fullName>
    </submittedName>
</protein>